<dbReference type="Proteomes" id="UP000235965">
    <property type="component" value="Unassembled WGS sequence"/>
</dbReference>
<accession>A0A2J7RER4</accession>
<dbReference type="AlphaFoldDB" id="A0A2J7RER4"/>
<dbReference type="OrthoDB" id="121932at2759"/>
<dbReference type="Gene3D" id="2.20.20.160">
    <property type="match status" value="1"/>
</dbReference>
<dbReference type="InParanoid" id="A0A2J7RER4"/>
<comment type="caution">
    <text evidence="1">The sequence shown here is derived from an EMBL/GenBank/DDBJ whole genome shotgun (WGS) entry which is preliminary data.</text>
</comment>
<proteinExistence type="predicted"/>
<dbReference type="EMBL" id="NEVH01004957">
    <property type="protein sequence ID" value="PNF39316.1"/>
    <property type="molecule type" value="Genomic_DNA"/>
</dbReference>
<protein>
    <submittedName>
        <fullName evidence="1">Uncharacterized protein</fullName>
    </submittedName>
</protein>
<dbReference type="PROSITE" id="PS00121">
    <property type="entry name" value="COLIPASE_1"/>
    <property type="match status" value="1"/>
</dbReference>
<dbReference type="GO" id="GO:0007586">
    <property type="term" value="P:digestion"/>
    <property type="evidence" value="ECO:0007669"/>
    <property type="project" value="InterPro"/>
</dbReference>
<evidence type="ECO:0000313" key="2">
    <source>
        <dbReference type="Proteomes" id="UP000235965"/>
    </source>
</evidence>
<keyword evidence="2" id="KW-1185">Reference proteome</keyword>
<dbReference type="InterPro" id="IPR017915">
    <property type="entry name" value="Colipase_CS"/>
</dbReference>
<reference evidence="1 2" key="1">
    <citation type="submission" date="2017-12" db="EMBL/GenBank/DDBJ databases">
        <title>Hemimetabolous genomes reveal molecular basis of termite eusociality.</title>
        <authorList>
            <person name="Harrison M.C."/>
            <person name="Jongepier E."/>
            <person name="Robertson H.M."/>
            <person name="Arning N."/>
            <person name="Bitard-Feildel T."/>
            <person name="Chao H."/>
            <person name="Childers C.P."/>
            <person name="Dinh H."/>
            <person name="Doddapaneni H."/>
            <person name="Dugan S."/>
            <person name="Gowin J."/>
            <person name="Greiner C."/>
            <person name="Han Y."/>
            <person name="Hu H."/>
            <person name="Hughes D.S.T."/>
            <person name="Huylmans A.-K."/>
            <person name="Kemena C."/>
            <person name="Kremer L.P.M."/>
            <person name="Lee S.L."/>
            <person name="Lopez-Ezquerra A."/>
            <person name="Mallet L."/>
            <person name="Monroy-Kuhn J.M."/>
            <person name="Moser A."/>
            <person name="Murali S.C."/>
            <person name="Muzny D.M."/>
            <person name="Otani S."/>
            <person name="Piulachs M.-D."/>
            <person name="Poelchau M."/>
            <person name="Qu J."/>
            <person name="Schaub F."/>
            <person name="Wada-Katsumata A."/>
            <person name="Worley K.C."/>
            <person name="Xie Q."/>
            <person name="Ylla G."/>
            <person name="Poulsen M."/>
            <person name="Gibbs R.A."/>
            <person name="Schal C."/>
            <person name="Richards S."/>
            <person name="Belles X."/>
            <person name="Korb J."/>
            <person name="Bornberg-Bauer E."/>
        </authorList>
    </citation>
    <scope>NUCLEOTIDE SEQUENCE [LARGE SCALE GENOMIC DNA]</scope>
    <source>
        <tissue evidence="1">Whole body</tissue>
    </source>
</reference>
<organism evidence="1 2">
    <name type="scientific">Cryptotermes secundus</name>
    <dbReference type="NCBI Taxonomy" id="105785"/>
    <lineage>
        <taxon>Eukaryota</taxon>
        <taxon>Metazoa</taxon>
        <taxon>Ecdysozoa</taxon>
        <taxon>Arthropoda</taxon>
        <taxon>Hexapoda</taxon>
        <taxon>Insecta</taxon>
        <taxon>Pterygota</taxon>
        <taxon>Neoptera</taxon>
        <taxon>Polyneoptera</taxon>
        <taxon>Dictyoptera</taxon>
        <taxon>Blattodea</taxon>
        <taxon>Blattoidea</taxon>
        <taxon>Termitoidae</taxon>
        <taxon>Kalotermitidae</taxon>
        <taxon>Cryptotermitinae</taxon>
        <taxon>Cryptotermes</taxon>
    </lineage>
</organism>
<name>A0A2J7RER4_9NEOP</name>
<sequence length="176" mass="20217">MRIERMCRCPHRSECPMEWSSKQDNYTMSLSNRSQLKFCQTIADLLHCSAESQAITVTETVTPSSVSQNVASMPSTQTTIQAACNCPHNRYWKLHQYSNSESENGTIYTSTIYKCSEIYKCNENEFCGNMRADYYFTYYQCSCPHGLMCLQKDHETYNISELLYTGSAYKAICTPN</sequence>
<evidence type="ECO:0000313" key="1">
    <source>
        <dbReference type="EMBL" id="PNF39316.1"/>
    </source>
</evidence>
<gene>
    <name evidence="1" type="ORF">B7P43_G16563</name>
</gene>
<dbReference type="GO" id="GO:0016042">
    <property type="term" value="P:lipid catabolic process"/>
    <property type="evidence" value="ECO:0007669"/>
    <property type="project" value="InterPro"/>
</dbReference>
<dbReference type="GO" id="GO:0008047">
    <property type="term" value="F:enzyme activator activity"/>
    <property type="evidence" value="ECO:0007669"/>
    <property type="project" value="InterPro"/>
</dbReference>
<dbReference type="GO" id="GO:0005576">
    <property type="term" value="C:extracellular region"/>
    <property type="evidence" value="ECO:0007669"/>
    <property type="project" value="InterPro"/>
</dbReference>